<evidence type="ECO:0000313" key="4">
    <source>
        <dbReference type="Proteomes" id="UP000310066"/>
    </source>
</evidence>
<feature type="transmembrane region" description="Helical" evidence="1">
    <location>
        <begin position="93"/>
        <end position="115"/>
    </location>
</feature>
<dbReference type="InterPro" id="IPR049326">
    <property type="entry name" value="Rhodopsin_dom_fungi"/>
</dbReference>
<evidence type="ECO:0000256" key="1">
    <source>
        <dbReference type="SAM" id="Phobius"/>
    </source>
</evidence>
<feature type="transmembrane region" description="Helical" evidence="1">
    <location>
        <begin position="135"/>
        <end position="154"/>
    </location>
</feature>
<comment type="caution">
    <text evidence="3">The sequence shown here is derived from an EMBL/GenBank/DDBJ whole genome shotgun (WGS) entry which is preliminary data.</text>
</comment>
<dbReference type="OrthoDB" id="3918601at2759"/>
<feature type="transmembrane region" description="Helical" evidence="1">
    <location>
        <begin position="229"/>
        <end position="251"/>
    </location>
</feature>
<keyword evidence="1" id="KW-0472">Membrane</keyword>
<feature type="domain" description="Rhodopsin" evidence="2">
    <location>
        <begin position="34"/>
        <end position="259"/>
    </location>
</feature>
<feature type="transmembrane region" description="Helical" evidence="1">
    <location>
        <begin position="17"/>
        <end position="38"/>
    </location>
</feature>
<feature type="transmembrane region" description="Helical" evidence="1">
    <location>
        <begin position="200"/>
        <end position="217"/>
    </location>
</feature>
<dbReference type="Proteomes" id="UP000310066">
    <property type="component" value="Unassembled WGS sequence"/>
</dbReference>
<accession>A0A4U0U0B3</accession>
<keyword evidence="1" id="KW-1133">Transmembrane helix</keyword>
<evidence type="ECO:0000313" key="3">
    <source>
        <dbReference type="EMBL" id="TKA27872.1"/>
    </source>
</evidence>
<sequence length="350" mass="38419">MSSSSSRITASDHGAKLVLAVALMLAYTVLLLVVRLHSRWPWKSSLKREDFLLLGATVASIGYTAAICISINHGLGQHIEQITLGKQQKIKRALLVSCVFFFLTEGLAIVSYGMFIQSLATDRPHRVASMMGHGFAAAWGLAGVIAALIATAVTTPLRKATWISLGCIQAIILILWFLLSSRMIWSVQMHWWRKLKASMWFSLAIILVGFIIARLYYTPDHLFASDFTYNALDIFILLTVEMHLIIMNAAYPNLLAFLSKTSTGFMNTAQTGTTSGFHNAYGRTGSSRHHVKLRNDATSHASVVANRAQDATSVMSFNSQQIMISKSVMIRDDAGDGDGIELGVYRGAES</sequence>
<gene>
    <name evidence="3" type="ORF">B0A54_16914</name>
</gene>
<dbReference type="PANTHER" id="PTHR38794">
    <property type="entry name" value="INTEGRAL MEMBRANE PROTEIN"/>
    <property type="match status" value="1"/>
</dbReference>
<keyword evidence="1" id="KW-0812">Transmembrane</keyword>
<feature type="transmembrane region" description="Helical" evidence="1">
    <location>
        <begin position="50"/>
        <end position="73"/>
    </location>
</feature>
<reference evidence="3 4" key="1">
    <citation type="submission" date="2017-03" db="EMBL/GenBank/DDBJ databases">
        <title>Genomes of endolithic fungi from Antarctica.</title>
        <authorList>
            <person name="Coleine C."/>
            <person name="Masonjones S."/>
            <person name="Stajich J.E."/>
        </authorList>
    </citation>
    <scope>NUCLEOTIDE SEQUENCE [LARGE SCALE GENOMIC DNA]</scope>
    <source>
        <strain evidence="3 4">CCFEE 5311</strain>
    </source>
</reference>
<dbReference type="PANTHER" id="PTHR38794:SF1">
    <property type="entry name" value="INTEGRAL MEMBRANE PROTEIN"/>
    <property type="match status" value="1"/>
</dbReference>
<feature type="transmembrane region" description="Helical" evidence="1">
    <location>
        <begin position="160"/>
        <end position="179"/>
    </location>
</feature>
<dbReference type="Pfam" id="PF20684">
    <property type="entry name" value="Fung_rhodopsin"/>
    <property type="match status" value="1"/>
</dbReference>
<organism evidence="3 4">
    <name type="scientific">Friedmanniomyces endolithicus</name>
    <dbReference type="NCBI Taxonomy" id="329885"/>
    <lineage>
        <taxon>Eukaryota</taxon>
        <taxon>Fungi</taxon>
        <taxon>Dikarya</taxon>
        <taxon>Ascomycota</taxon>
        <taxon>Pezizomycotina</taxon>
        <taxon>Dothideomycetes</taxon>
        <taxon>Dothideomycetidae</taxon>
        <taxon>Mycosphaerellales</taxon>
        <taxon>Teratosphaeriaceae</taxon>
        <taxon>Friedmanniomyces</taxon>
    </lineage>
</organism>
<name>A0A4U0U0B3_9PEZI</name>
<dbReference type="AlphaFoldDB" id="A0A4U0U0B3"/>
<proteinExistence type="predicted"/>
<protein>
    <recommendedName>
        <fullName evidence="2">Rhodopsin domain-containing protein</fullName>
    </recommendedName>
</protein>
<evidence type="ECO:0000259" key="2">
    <source>
        <dbReference type="Pfam" id="PF20684"/>
    </source>
</evidence>
<dbReference type="EMBL" id="NAJP01000123">
    <property type="protein sequence ID" value="TKA27872.1"/>
    <property type="molecule type" value="Genomic_DNA"/>
</dbReference>